<dbReference type="SUPFAM" id="SSF46689">
    <property type="entry name" value="Homeodomain-like"/>
    <property type="match status" value="1"/>
</dbReference>
<keyword evidence="1" id="KW-0805">Transcription regulation</keyword>
<dbReference type="SUPFAM" id="SSF48498">
    <property type="entry name" value="Tetracyclin repressor-like, C-terminal domain"/>
    <property type="match status" value="1"/>
</dbReference>
<evidence type="ECO:0000313" key="6">
    <source>
        <dbReference type="EMBL" id="GCE28302.1"/>
    </source>
</evidence>
<name>A0A402BAG6_9CHLR</name>
<dbReference type="EMBL" id="BIFT01000001">
    <property type="protein sequence ID" value="GCE28302.1"/>
    <property type="molecule type" value="Genomic_DNA"/>
</dbReference>
<feature type="DNA-binding region" description="H-T-H motif" evidence="4">
    <location>
        <begin position="36"/>
        <end position="55"/>
    </location>
</feature>
<dbReference type="AlphaFoldDB" id="A0A402BAG6"/>
<proteinExistence type="predicted"/>
<dbReference type="InterPro" id="IPR036271">
    <property type="entry name" value="Tet_transcr_reg_TetR-rel_C_sf"/>
</dbReference>
<dbReference type="GO" id="GO:0000976">
    <property type="term" value="F:transcription cis-regulatory region binding"/>
    <property type="evidence" value="ECO:0007669"/>
    <property type="project" value="TreeGrafter"/>
</dbReference>
<comment type="caution">
    <text evidence="6">The sequence shown here is derived from an EMBL/GenBank/DDBJ whole genome shotgun (WGS) entry which is preliminary data.</text>
</comment>
<evidence type="ECO:0000259" key="5">
    <source>
        <dbReference type="PROSITE" id="PS50977"/>
    </source>
</evidence>
<dbReference type="Proteomes" id="UP000287171">
    <property type="component" value="Unassembled WGS sequence"/>
</dbReference>
<dbReference type="FunFam" id="1.10.10.60:FF:000141">
    <property type="entry name" value="TetR family transcriptional regulator"/>
    <property type="match status" value="1"/>
</dbReference>
<sequence length="220" mass="24939">MEMELKEEDARSRAKREQVLAGAQRVFLREGFSAVSTDTLAREAGVSKRTLYAYYPSKEELFVDAIRGLTLEQPETRVLAFIRSIRPDTVEELHEALVMLAKRIIAATMNPTYLALMRTIIADSHRFPQLIEVVRSTIPELALKEIGDVIQRAQDRGLTVPGDKEVMTRMYLGPLFSYPLLDGLLRPLSQPQPPEEQKLRQIVDLYIKAIAADESTRKAE</sequence>
<gene>
    <name evidence="6" type="ORF">KDA_37860</name>
</gene>
<evidence type="ECO:0000256" key="1">
    <source>
        <dbReference type="ARBA" id="ARBA00023015"/>
    </source>
</evidence>
<dbReference type="PRINTS" id="PR00455">
    <property type="entry name" value="HTHTETR"/>
</dbReference>
<dbReference type="InterPro" id="IPR050109">
    <property type="entry name" value="HTH-type_TetR-like_transc_reg"/>
</dbReference>
<dbReference type="Pfam" id="PF00440">
    <property type="entry name" value="TetR_N"/>
    <property type="match status" value="1"/>
</dbReference>
<organism evidence="6 7">
    <name type="scientific">Dictyobacter alpinus</name>
    <dbReference type="NCBI Taxonomy" id="2014873"/>
    <lineage>
        <taxon>Bacteria</taxon>
        <taxon>Bacillati</taxon>
        <taxon>Chloroflexota</taxon>
        <taxon>Ktedonobacteria</taxon>
        <taxon>Ktedonobacterales</taxon>
        <taxon>Dictyobacteraceae</taxon>
        <taxon>Dictyobacter</taxon>
    </lineage>
</organism>
<evidence type="ECO:0000256" key="2">
    <source>
        <dbReference type="ARBA" id="ARBA00023125"/>
    </source>
</evidence>
<evidence type="ECO:0000313" key="7">
    <source>
        <dbReference type="Proteomes" id="UP000287171"/>
    </source>
</evidence>
<dbReference type="Pfam" id="PF14246">
    <property type="entry name" value="TetR_C_7"/>
    <property type="match status" value="1"/>
</dbReference>
<dbReference type="GO" id="GO:0003700">
    <property type="term" value="F:DNA-binding transcription factor activity"/>
    <property type="evidence" value="ECO:0007669"/>
    <property type="project" value="TreeGrafter"/>
</dbReference>
<keyword evidence="2 4" id="KW-0238">DNA-binding</keyword>
<dbReference type="PANTHER" id="PTHR30055:SF146">
    <property type="entry name" value="HTH-TYPE TRANSCRIPTIONAL DUAL REGULATOR CECR"/>
    <property type="match status" value="1"/>
</dbReference>
<dbReference type="PROSITE" id="PS50977">
    <property type="entry name" value="HTH_TETR_2"/>
    <property type="match status" value="1"/>
</dbReference>
<dbReference type="PANTHER" id="PTHR30055">
    <property type="entry name" value="HTH-TYPE TRANSCRIPTIONAL REGULATOR RUTR"/>
    <property type="match status" value="1"/>
</dbReference>
<protein>
    <recommendedName>
        <fullName evidence="5">HTH tetR-type domain-containing protein</fullName>
    </recommendedName>
</protein>
<dbReference type="InterPro" id="IPR009057">
    <property type="entry name" value="Homeodomain-like_sf"/>
</dbReference>
<dbReference type="Gene3D" id="1.10.357.10">
    <property type="entry name" value="Tetracycline Repressor, domain 2"/>
    <property type="match status" value="1"/>
</dbReference>
<dbReference type="GO" id="GO:0045892">
    <property type="term" value="P:negative regulation of DNA-templated transcription"/>
    <property type="evidence" value="ECO:0007669"/>
    <property type="project" value="UniProtKB-ARBA"/>
</dbReference>
<evidence type="ECO:0000256" key="4">
    <source>
        <dbReference type="PROSITE-ProRule" id="PRU00335"/>
    </source>
</evidence>
<accession>A0A402BAG6</accession>
<reference evidence="7" key="1">
    <citation type="submission" date="2018-12" db="EMBL/GenBank/DDBJ databases">
        <title>Tengunoibacter tsumagoiensis gen. nov., sp. nov., Dictyobacter kobayashii sp. nov., D. alpinus sp. nov., and D. joshuensis sp. nov. and description of Dictyobacteraceae fam. nov. within the order Ktedonobacterales isolated from Tengu-no-mugimeshi.</title>
        <authorList>
            <person name="Wang C.M."/>
            <person name="Zheng Y."/>
            <person name="Sakai Y."/>
            <person name="Toyoda A."/>
            <person name="Minakuchi Y."/>
            <person name="Abe K."/>
            <person name="Yokota A."/>
            <person name="Yabe S."/>
        </authorList>
    </citation>
    <scope>NUCLEOTIDE SEQUENCE [LARGE SCALE GENOMIC DNA]</scope>
    <source>
        <strain evidence="7">Uno16</strain>
    </source>
</reference>
<evidence type="ECO:0000256" key="3">
    <source>
        <dbReference type="ARBA" id="ARBA00023163"/>
    </source>
</evidence>
<feature type="domain" description="HTH tetR-type" evidence="5">
    <location>
        <begin position="13"/>
        <end position="73"/>
    </location>
</feature>
<dbReference type="InterPro" id="IPR001647">
    <property type="entry name" value="HTH_TetR"/>
</dbReference>
<dbReference type="InterPro" id="IPR039536">
    <property type="entry name" value="TetR_C_Proteobacteria"/>
</dbReference>
<keyword evidence="7" id="KW-1185">Reference proteome</keyword>
<keyword evidence="3" id="KW-0804">Transcription</keyword>